<comment type="caution">
    <text evidence="8">The sequence shown here is derived from an EMBL/GenBank/DDBJ whole genome shotgun (WGS) entry which is preliminary data.</text>
</comment>
<evidence type="ECO:0000313" key="8">
    <source>
        <dbReference type="EMBL" id="MFB2620470.1"/>
    </source>
</evidence>
<keyword evidence="4 6" id="KW-0949">S-adenosyl-L-methionine</keyword>
<name>A0ABV4VJH9_9GAMM</name>
<evidence type="ECO:0000256" key="4">
    <source>
        <dbReference type="ARBA" id="ARBA00022691"/>
    </source>
</evidence>
<accession>A0ABV4VJH9</accession>
<dbReference type="GO" id="GO:0008168">
    <property type="term" value="F:methyltransferase activity"/>
    <property type="evidence" value="ECO:0007669"/>
    <property type="project" value="UniProtKB-KW"/>
</dbReference>
<protein>
    <recommendedName>
        <fullName evidence="6">tRNA1(Val) (adenine(37)-N6)-methyltransferase</fullName>
        <ecNumber evidence="6">2.1.1.223</ecNumber>
    </recommendedName>
    <alternativeName>
        <fullName evidence="6">tRNA m6A37 methyltransferase</fullName>
    </alternativeName>
</protein>
<evidence type="ECO:0000256" key="1">
    <source>
        <dbReference type="ARBA" id="ARBA00022490"/>
    </source>
</evidence>
<evidence type="ECO:0000256" key="5">
    <source>
        <dbReference type="ARBA" id="ARBA00022694"/>
    </source>
</evidence>
<dbReference type="Pfam" id="PF05175">
    <property type="entry name" value="MTS"/>
    <property type="match status" value="1"/>
</dbReference>
<dbReference type="CDD" id="cd02440">
    <property type="entry name" value="AdoMet_MTases"/>
    <property type="match status" value="1"/>
</dbReference>
<organism evidence="8 9">
    <name type="scientific">Shewanella mangrovisoli</name>
    <dbReference type="NCBI Taxonomy" id="2864211"/>
    <lineage>
        <taxon>Bacteria</taxon>
        <taxon>Pseudomonadati</taxon>
        <taxon>Pseudomonadota</taxon>
        <taxon>Gammaproteobacteria</taxon>
        <taxon>Alteromonadales</taxon>
        <taxon>Shewanellaceae</taxon>
        <taxon>Shewanella</taxon>
    </lineage>
</organism>
<dbReference type="EMBL" id="JBHFGU010000003">
    <property type="protein sequence ID" value="MFB2620470.1"/>
    <property type="molecule type" value="Genomic_DNA"/>
</dbReference>
<dbReference type="InterPro" id="IPR002052">
    <property type="entry name" value="DNA_methylase_N6_adenine_CS"/>
</dbReference>
<keyword evidence="9" id="KW-1185">Reference proteome</keyword>
<dbReference type="GO" id="GO:0032259">
    <property type="term" value="P:methylation"/>
    <property type="evidence" value="ECO:0007669"/>
    <property type="project" value="UniProtKB-KW"/>
</dbReference>
<evidence type="ECO:0000313" key="9">
    <source>
        <dbReference type="Proteomes" id="UP001576708"/>
    </source>
</evidence>
<dbReference type="PANTHER" id="PTHR47739:SF1">
    <property type="entry name" value="TRNA1(VAL) (ADENINE(37)-N6)-METHYLTRANSFERASE"/>
    <property type="match status" value="1"/>
</dbReference>
<dbReference type="InterPro" id="IPR007848">
    <property type="entry name" value="Small_mtfrase_dom"/>
</dbReference>
<evidence type="ECO:0000256" key="3">
    <source>
        <dbReference type="ARBA" id="ARBA00022679"/>
    </source>
</evidence>
<dbReference type="InterPro" id="IPR050210">
    <property type="entry name" value="tRNA_Adenine-N(6)_MTase"/>
</dbReference>
<dbReference type="RefSeq" id="WP_342201771.1">
    <property type="nucleotide sequence ID" value="NZ_JBCATE010000003.1"/>
</dbReference>
<dbReference type="SUPFAM" id="SSF53335">
    <property type="entry name" value="S-adenosyl-L-methionine-dependent methyltransferases"/>
    <property type="match status" value="1"/>
</dbReference>
<keyword evidence="2 6" id="KW-0489">Methyltransferase</keyword>
<dbReference type="EC" id="2.1.1.223" evidence="6"/>
<gene>
    <name evidence="8" type="ORF">ACE02W_11680</name>
</gene>
<keyword evidence="5 6" id="KW-0819">tRNA processing</keyword>
<dbReference type="HAMAP" id="MF_01872">
    <property type="entry name" value="tRNA_methyltr_YfiC"/>
    <property type="match status" value="1"/>
</dbReference>
<sequence>MAFTFKQFHIDDLNCGMPVSTDGVILGAWAPLSRAKHILDIGAGSGLLSLMAAQRSQGQITAVELEEKAAAACQYNMTQSPWADRCKLIHGDIQHVCQQAEYQGYFDHIICNPPYFEHGPKANEQHRAMARHTDTLGFTPLLEAISQCLSHEGHASLILPIQSLTRFKACLHQTQLYLVKEVRVKSVENKDANRVLLLLAKTPLTKSQDEPCQHTELTLRREDGRYTEQMIKLTKDFYLKL</sequence>
<comment type="function">
    <text evidence="6">Specifically methylates the adenine in position 37 of tRNA(1)(Val) (anticodon cmo5UAC).</text>
</comment>
<proteinExistence type="inferred from homology"/>
<dbReference type="Proteomes" id="UP001576708">
    <property type="component" value="Unassembled WGS sequence"/>
</dbReference>
<feature type="domain" description="Methyltransferase small" evidence="7">
    <location>
        <begin position="34"/>
        <end position="122"/>
    </location>
</feature>
<comment type="catalytic activity">
    <reaction evidence="6">
        <text>adenosine(37) in tRNA1(Val) + S-adenosyl-L-methionine = N(6)-methyladenosine(37) in tRNA1(Val) + S-adenosyl-L-homocysteine + H(+)</text>
        <dbReference type="Rhea" id="RHEA:43160"/>
        <dbReference type="Rhea" id="RHEA-COMP:10369"/>
        <dbReference type="Rhea" id="RHEA-COMP:10370"/>
        <dbReference type="ChEBI" id="CHEBI:15378"/>
        <dbReference type="ChEBI" id="CHEBI:57856"/>
        <dbReference type="ChEBI" id="CHEBI:59789"/>
        <dbReference type="ChEBI" id="CHEBI:74411"/>
        <dbReference type="ChEBI" id="CHEBI:74449"/>
        <dbReference type="EC" id="2.1.1.223"/>
    </reaction>
</comment>
<dbReference type="InterPro" id="IPR029063">
    <property type="entry name" value="SAM-dependent_MTases_sf"/>
</dbReference>
<evidence type="ECO:0000259" key="7">
    <source>
        <dbReference type="Pfam" id="PF05175"/>
    </source>
</evidence>
<reference evidence="8 9" key="1">
    <citation type="submission" date="2024-09" db="EMBL/GenBank/DDBJ databases">
        <authorList>
            <person name="Zhang Y."/>
        </authorList>
    </citation>
    <scope>NUCLEOTIDE SEQUENCE [LARGE SCALE GENOMIC DNA]</scope>
    <source>
        <strain evidence="8 9">ZJ318</strain>
    </source>
</reference>
<dbReference type="Gene3D" id="3.40.50.150">
    <property type="entry name" value="Vaccinia Virus protein VP39"/>
    <property type="match status" value="1"/>
</dbReference>
<evidence type="ECO:0000256" key="6">
    <source>
        <dbReference type="HAMAP-Rule" id="MF_01872"/>
    </source>
</evidence>
<dbReference type="InterPro" id="IPR022882">
    <property type="entry name" value="tRNA_adenine-N6_MeTrfase"/>
</dbReference>
<keyword evidence="1 6" id="KW-0963">Cytoplasm</keyword>
<keyword evidence="3 6" id="KW-0808">Transferase</keyword>
<evidence type="ECO:0000256" key="2">
    <source>
        <dbReference type="ARBA" id="ARBA00022603"/>
    </source>
</evidence>
<dbReference type="PROSITE" id="PS00092">
    <property type="entry name" value="N6_MTASE"/>
    <property type="match status" value="1"/>
</dbReference>
<comment type="subcellular location">
    <subcellularLocation>
        <location evidence="6">Cytoplasm</location>
    </subcellularLocation>
</comment>
<comment type="similarity">
    <text evidence="6">Belongs to the methyltransferase superfamily. tRNA (adenine-N(6)-)-methyltransferase family.</text>
</comment>
<dbReference type="PANTHER" id="PTHR47739">
    <property type="entry name" value="TRNA1(VAL) (ADENINE(37)-N6)-METHYLTRANSFERASE"/>
    <property type="match status" value="1"/>
</dbReference>